<dbReference type="EC" id="5.4.99.-" evidence="3"/>
<dbReference type="InterPro" id="IPR018333">
    <property type="entry name" value="Squalene_cyclase"/>
</dbReference>
<dbReference type="EMBL" id="MU853937">
    <property type="protein sequence ID" value="KAK3935165.1"/>
    <property type="molecule type" value="Genomic_DNA"/>
</dbReference>
<evidence type="ECO:0000256" key="2">
    <source>
        <dbReference type="ARBA" id="ARBA00023235"/>
    </source>
</evidence>
<evidence type="ECO:0000259" key="5">
    <source>
        <dbReference type="Pfam" id="PF13243"/>
    </source>
</evidence>
<gene>
    <name evidence="7" type="ORF">QBC46DRAFT_56065</name>
</gene>
<evidence type="ECO:0000313" key="7">
    <source>
        <dbReference type="EMBL" id="KAK3935165.1"/>
    </source>
</evidence>
<dbReference type="Pfam" id="PF13243">
    <property type="entry name" value="SQHop_cyclase_C"/>
    <property type="match status" value="1"/>
</dbReference>
<dbReference type="InterPro" id="IPR032697">
    <property type="entry name" value="SQ_cyclase_N"/>
</dbReference>
<dbReference type="NCBIfam" id="TIGR01787">
    <property type="entry name" value="squalene_cyclas"/>
    <property type="match status" value="1"/>
</dbReference>
<accession>A0AAN6RZQ1</accession>
<comment type="caution">
    <text evidence="7">The sequence shown here is derived from an EMBL/GenBank/DDBJ whole genome shotgun (WGS) entry which is preliminary data.</text>
</comment>
<dbReference type="Gene3D" id="1.50.10.20">
    <property type="match status" value="2"/>
</dbReference>
<dbReference type="SUPFAM" id="SSF48239">
    <property type="entry name" value="Terpenoid cyclases/Protein prenyltransferases"/>
    <property type="match status" value="2"/>
</dbReference>
<evidence type="ECO:0000313" key="8">
    <source>
        <dbReference type="Proteomes" id="UP001303473"/>
    </source>
</evidence>
<name>A0AAN6RZQ1_9PEZI</name>
<evidence type="ECO:0000256" key="4">
    <source>
        <dbReference type="SAM" id="Phobius"/>
    </source>
</evidence>
<keyword evidence="4" id="KW-0812">Transmembrane</keyword>
<dbReference type="GO" id="GO:0005811">
    <property type="term" value="C:lipid droplet"/>
    <property type="evidence" value="ECO:0007669"/>
    <property type="project" value="InterPro"/>
</dbReference>
<dbReference type="GO" id="GO:0016866">
    <property type="term" value="F:intramolecular transferase activity"/>
    <property type="evidence" value="ECO:0007669"/>
    <property type="project" value="InterPro"/>
</dbReference>
<evidence type="ECO:0000256" key="3">
    <source>
        <dbReference type="RuleBase" id="RU362003"/>
    </source>
</evidence>
<evidence type="ECO:0000256" key="1">
    <source>
        <dbReference type="ARBA" id="ARBA00022737"/>
    </source>
</evidence>
<reference evidence="8" key="1">
    <citation type="journal article" date="2023" name="Mol. Phylogenet. Evol.">
        <title>Genome-scale phylogeny and comparative genomics of the fungal order Sordariales.</title>
        <authorList>
            <person name="Hensen N."/>
            <person name="Bonometti L."/>
            <person name="Westerberg I."/>
            <person name="Brannstrom I.O."/>
            <person name="Guillou S."/>
            <person name="Cros-Aarteil S."/>
            <person name="Calhoun S."/>
            <person name="Haridas S."/>
            <person name="Kuo A."/>
            <person name="Mondo S."/>
            <person name="Pangilinan J."/>
            <person name="Riley R."/>
            <person name="LaButti K."/>
            <person name="Andreopoulos B."/>
            <person name="Lipzen A."/>
            <person name="Chen C."/>
            <person name="Yan M."/>
            <person name="Daum C."/>
            <person name="Ng V."/>
            <person name="Clum A."/>
            <person name="Steindorff A."/>
            <person name="Ohm R.A."/>
            <person name="Martin F."/>
            <person name="Silar P."/>
            <person name="Natvig D.O."/>
            <person name="Lalanne C."/>
            <person name="Gautier V."/>
            <person name="Ament-Velasquez S.L."/>
            <person name="Kruys A."/>
            <person name="Hutchinson M.I."/>
            <person name="Powell A.J."/>
            <person name="Barry K."/>
            <person name="Miller A.N."/>
            <person name="Grigoriev I.V."/>
            <person name="Debuchy R."/>
            <person name="Gladieux P."/>
            <person name="Hiltunen Thoren M."/>
            <person name="Johannesson H."/>
        </authorList>
    </citation>
    <scope>NUCLEOTIDE SEQUENCE [LARGE SCALE GENOMIC DNA]</scope>
    <source>
        <strain evidence="8">CBS 340.73</strain>
    </source>
</reference>
<dbReference type="SFLD" id="SFLDG01016">
    <property type="entry name" value="Prenyltransferase_Like_2"/>
    <property type="match status" value="1"/>
</dbReference>
<dbReference type="PANTHER" id="PTHR11764">
    <property type="entry name" value="TERPENE CYCLASE/MUTASE FAMILY MEMBER"/>
    <property type="match status" value="1"/>
</dbReference>
<sequence length="712" mass="80280">MGIFEDGKQAEKLIDLRVDLGQKPARTLRREAKHAAHLATQYARQTVKDDGHWMGPMSSDVSITAEWIFLVQSIGLKLTDSDREAYRFHFLSSQQPDGSWAIAPQYPYGGNLSNTIEAYLALKILGLSPSHPAMCKARSYVLASGGVEKMRIFTRFHLAMFGLLPWSSVPQMPPELILLPSWFPINLYKFSSWSRITIVPFLIIRTHEPTYPLPNGLARNNNYLDELWVDPSNKAVPYAKDTLHLLRTNWIALLFQIADLFVWFFCILGLMPLRRWCLHLCANWLLDRQEASGDWAGIFPPMHLSLYALLLEGYHFDSEPIRLGLEALDRFRYQDEKRGLWMQPCVSPVWDTFLMVRGLLDADAVDRDDSLVANAVAWTRARQIFIENGDWRVYRPKLSPGGFSFEYVNTIYPDVDDTAAGVLAFLKQDPGLVCASHVMRAAVWILGMQNADGGWAAFDVKNDALFLNSIPFSDMDALCDTSCPDIVGRVLEAFGLMLQLRAKQLNLLKLKQDAAATDMDGPLFDAIEAACRRGVAYLEETQESFGGWFGRWGTNYVYGTSNVLAGLAYFEARPRVRVMIPPAVAWLESVQNADGGWGEGLDSYVDISRAGKGESTPSQTAWALIGLLPYVNPTRKSIARGVEWLVTRQDEKTEDAQTGETVAATWTQDVHTGTGFPGHFYLGYDLYRHYFPLMALGRYVRAVDALEQDKWR</sequence>
<organism evidence="7 8">
    <name type="scientific">Diplogelasinospora grovesii</name>
    <dbReference type="NCBI Taxonomy" id="303347"/>
    <lineage>
        <taxon>Eukaryota</taxon>
        <taxon>Fungi</taxon>
        <taxon>Dikarya</taxon>
        <taxon>Ascomycota</taxon>
        <taxon>Pezizomycotina</taxon>
        <taxon>Sordariomycetes</taxon>
        <taxon>Sordariomycetidae</taxon>
        <taxon>Sordariales</taxon>
        <taxon>Diplogelasinosporaceae</taxon>
        <taxon>Diplogelasinospora</taxon>
    </lineage>
</organism>
<dbReference type="InterPro" id="IPR008930">
    <property type="entry name" value="Terpenoid_cyclase/PrenylTrfase"/>
</dbReference>
<dbReference type="InterPro" id="IPR006400">
    <property type="entry name" value="Hopene-cyclase"/>
</dbReference>
<keyword evidence="2 3" id="KW-0413">Isomerase</keyword>
<dbReference type="Proteomes" id="UP001303473">
    <property type="component" value="Unassembled WGS sequence"/>
</dbReference>
<keyword evidence="4" id="KW-0472">Membrane</keyword>
<dbReference type="PANTHER" id="PTHR11764:SF82">
    <property type="entry name" value="TERPENE CYCLASE_MUTASE FAMILY MEMBER"/>
    <property type="match status" value="1"/>
</dbReference>
<dbReference type="GO" id="GO:0016104">
    <property type="term" value="P:triterpenoid biosynthetic process"/>
    <property type="evidence" value="ECO:0007669"/>
    <property type="project" value="InterPro"/>
</dbReference>
<proteinExistence type="inferred from homology"/>
<feature type="domain" description="Squalene cyclase N-terminal" evidence="6">
    <location>
        <begin position="39"/>
        <end position="336"/>
    </location>
</feature>
<dbReference type="AlphaFoldDB" id="A0AAN6RZQ1"/>
<evidence type="ECO:0000259" key="6">
    <source>
        <dbReference type="Pfam" id="PF13249"/>
    </source>
</evidence>
<dbReference type="Pfam" id="PF13249">
    <property type="entry name" value="SQHop_cyclase_N"/>
    <property type="match status" value="1"/>
</dbReference>
<dbReference type="NCBIfam" id="TIGR01507">
    <property type="entry name" value="hopene_cyclase"/>
    <property type="match status" value="1"/>
</dbReference>
<keyword evidence="4" id="KW-1133">Transmembrane helix</keyword>
<protein>
    <recommendedName>
        <fullName evidence="3">Terpene cyclase/mutase family member</fullName>
        <ecNumber evidence="3">5.4.99.-</ecNumber>
    </recommendedName>
</protein>
<keyword evidence="1" id="KW-0677">Repeat</keyword>
<dbReference type="InterPro" id="IPR032696">
    <property type="entry name" value="SQ_cyclase_C"/>
</dbReference>
<comment type="similarity">
    <text evidence="3">Belongs to the terpene cyclase/mutase family.</text>
</comment>
<keyword evidence="8" id="KW-1185">Reference proteome</keyword>
<feature type="transmembrane region" description="Helical" evidence="4">
    <location>
        <begin position="250"/>
        <end position="270"/>
    </location>
</feature>
<feature type="domain" description="Squalene cyclase C-terminal" evidence="5">
    <location>
        <begin position="346"/>
        <end position="700"/>
    </location>
</feature>